<gene>
    <name evidence="2" type="ORF">ACFQGD_11030</name>
</gene>
<keyword evidence="3" id="KW-1185">Reference proteome</keyword>
<dbReference type="RefSeq" id="WP_345400580.1">
    <property type="nucleotide sequence ID" value="NZ_BAABLA010000100.1"/>
</dbReference>
<evidence type="ECO:0000313" key="2">
    <source>
        <dbReference type="EMBL" id="MFC6867680.1"/>
    </source>
</evidence>
<evidence type="ECO:0000313" key="3">
    <source>
        <dbReference type="Proteomes" id="UP001596337"/>
    </source>
</evidence>
<name>A0ABW2BZC7_9PSEU</name>
<accession>A0ABW2BZC7</accession>
<dbReference type="EMBL" id="JBHSXX010000001">
    <property type="protein sequence ID" value="MFC6867680.1"/>
    <property type="molecule type" value="Genomic_DNA"/>
</dbReference>
<protein>
    <recommendedName>
        <fullName evidence="4">Transposase</fullName>
    </recommendedName>
</protein>
<comment type="caution">
    <text evidence="2">The sequence shown here is derived from an EMBL/GenBank/DDBJ whole genome shotgun (WGS) entry which is preliminary data.</text>
</comment>
<organism evidence="2 3">
    <name type="scientific">Haloechinothrix salitolerans</name>
    <dbReference type="NCBI Taxonomy" id="926830"/>
    <lineage>
        <taxon>Bacteria</taxon>
        <taxon>Bacillati</taxon>
        <taxon>Actinomycetota</taxon>
        <taxon>Actinomycetes</taxon>
        <taxon>Pseudonocardiales</taxon>
        <taxon>Pseudonocardiaceae</taxon>
        <taxon>Haloechinothrix</taxon>
    </lineage>
</organism>
<proteinExistence type="predicted"/>
<evidence type="ECO:0008006" key="4">
    <source>
        <dbReference type="Google" id="ProtNLM"/>
    </source>
</evidence>
<reference evidence="3" key="1">
    <citation type="journal article" date="2019" name="Int. J. Syst. Evol. Microbiol.">
        <title>The Global Catalogue of Microorganisms (GCM) 10K type strain sequencing project: providing services to taxonomists for standard genome sequencing and annotation.</title>
        <authorList>
            <consortium name="The Broad Institute Genomics Platform"/>
            <consortium name="The Broad Institute Genome Sequencing Center for Infectious Disease"/>
            <person name="Wu L."/>
            <person name="Ma J."/>
        </authorList>
    </citation>
    <scope>NUCLEOTIDE SEQUENCE [LARGE SCALE GENOMIC DNA]</scope>
    <source>
        <strain evidence="3">KCTC 32255</strain>
    </source>
</reference>
<dbReference type="Proteomes" id="UP001596337">
    <property type="component" value="Unassembled WGS sequence"/>
</dbReference>
<feature type="region of interest" description="Disordered" evidence="1">
    <location>
        <begin position="1"/>
        <end position="20"/>
    </location>
</feature>
<sequence>MAHVHGVRPNAARHDPSLSPDERDSFRHLLLLCYPHHTEVDDVTTAEKLYPAETLRRWKTEHEGQDEQVLARVRVPSDEALLDHLVEVFTPPLDRLEMLVDRLEKTGDATAETLGDLRRVLTVMQAGEGMLSARAANVLSAAVEVFGSRSFELHMKTLAHASEVLPQVSKRNTKSTDW</sequence>
<evidence type="ECO:0000256" key="1">
    <source>
        <dbReference type="SAM" id="MobiDB-lite"/>
    </source>
</evidence>